<proteinExistence type="predicted"/>
<name>A0A6J6FSQ8_9ZZZZ</name>
<dbReference type="EMBL" id="CAEZTX010000124">
    <property type="protein sequence ID" value="CAB4587588.1"/>
    <property type="molecule type" value="Genomic_DNA"/>
</dbReference>
<sequence length="79" mass="8373">MADWFLTGLKVNNEVLAITIDLNAVGISLNDDISKVNLEIKFDSNNAAIGLALDLTVILSKTFEHALGTLQGSSTQPAS</sequence>
<accession>A0A6J6FSQ8</accession>
<reference evidence="1" key="1">
    <citation type="submission" date="2020-05" db="EMBL/GenBank/DDBJ databases">
        <authorList>
            <person name="Chiriac C."/>
            <person name="Salcher M."/>
            <person name="Ghai R."/>
            <person name="Kavagutti S V."/>
        </authorList>
    </citation>
    <scope>NUCLEOTIDE SEQUENCE</scope>
</reference>
<dbReference type="AlphaFoldDB" id="A0A6J6FSQ8"/>
<gene>
    <name evidence="1" type="ORF">UFOPK1755_00919</name>
</gene>
<protein>
    <submittedName>
        <fullName evidence="1">Unannotated protein</fullName>
    </submittedName>
</protein>
<organism evidence="1">
    <name type="scientific">freshwater metagenome</name>
    <dbReference type="NCBI Taxonomy" id="449393"/>
    <lineage>
        <taxon>unclassified sequences</taxon>
        <taxon>metagenomes</taxon>
        <taxon>ecological metagenomes</taxon>
    </lineage>
</organism>
<evidence type="ECO:0000313" key="1">
    <source>
        <dbReference type="EMBL" id="CAB4587588.1"/>
    </source>
</evidence>